<dbReference type="InterPro" id="IPR003958">
    <property type="entry name" value="CBFA_NFYB_domain"/>
</dbReference>
<dbReference type="Gene3D" id="1.10.20.10">
    <property type="entry name" value="Histone, subunit A"/>
    <property type="match status" value="1"/>
</dbReference>
<name>A0ABY8TSK3_TETOB</name>
<dbReference type="CDD" id="cd22908">
    <property type="entry name" value="HFD_NFYC-like"/>
    <property type="match status" value="1"/>
</dbReference>
<evidence type="ECO:0000256" key="1">
    <source>
        <dbReference type="ARBA" id="ARBA00004123"/>
    </source>
</evidence>
<evidence type="ECO:0000313" key="4">
    <source>
        <dbReference type="EMBL" id="WIA11363.1"/>
    </source>
</evidence>
<keyword evidence="2" id="KW-0539">Nucleus</keyword>
<protein>
    <recommendedName>
        <fullName evidence="3">Transcription factor CBF/NF-Y/archaeal histone domain-containing protein</fullName>
    </recommendedName>
</protein>
<dbReference type="EMBL" id="CP126210">
    <property type="protein sequence ID" value="WIA11363.1"/>
    <property type="molecule type" value="Genomic_DNA"/>
</dbReference>
<feature type="domain" description="Transcription factor CBF/NF-Y/archaeal histone" evidence="3">
    <location>
        <begin position="83"/>
        <end position="146"/>
    </location>
</feature>
<proteinExistence type="predicted"/>
<dbReference type="Proteomes" id="UP001244341">
    <property type="component" value="Chromosome 3b"/>
</dbReference>
<dbReference type="InterPro" id="IPR009072">
    <property type="entry name" value="Histone-fold"/>
</dbReference>
<evidence type="ECO:0000313" key="5">
    <source>
        <dbReference type="Proteomes" id="UP001244341"/>
    </source>
</evidence>
<dbReference type="Pfam" id="PF00808">
    <property type="entry name" value="CBFD_NFYB_HMF"/>
    <property type="match status" value="1"/>
</dbReference>
<comment type="subcellular location">
    <subcellularLocation>
        <location evidence="1">Nucleus</location>
    </subcellularLocation>
</comment>
<evidence type="ECO:0000256" key="2">
    <source>
        <dbReference type="ARBA" id="ARBA00023242"/>
    </source>
</evidence>
<accession>A0ABY8TSK3</accession>
<gene>
    <name evidence="4" type="ORF">OEZ85_011484</name>
</gene>
<evidence type="ECO:0000259" key="3">
    <source>
        <dbReference type="Pfam" id="PF00808"/>
    </source>
</evidence>
<dbReference type="InterPro" id="IPR050568">
    <property type="entry name" value="Transcr_DNA_Rep_Reg"/>
</dbReference>
<organism evidence="4 5">
    <name type="scientific">Tetradesmus obliquus</name>
    <name type="common">Green alga</name>
    <name type="synonym">Acutodesmus obliquus</name>
    <dbReference type="NCBI Taxonomy" id="3088"/>
    <lineage>
        <taxon>Eukaryota</taxon>
        <taxon>Viridiplantae</taxon>
        <taxon>Chlorophyta</taxon>
        <taxon>core chlorophytes</taxon>
        <taxon>Chlorophyceae</taxon>
        <taxon>CS clade</taxon>
        <taxon>Sphaeropleales</taxon>
        <taxon>Scenedesmaceae</taxon>
        <taxon>Tetradesmus</taxon>
    </lineage>
</organism>
<keyword evidence="5" id="KW-1185">Reference proteome</keyword>
<sequence>MKVSKVEQQAEEIVKYSTLIQAATAAAVMSGYGGNQYTQQQQQQYAAVPQGDMYAELLAPFWEQQVQEVGQVGRDAAEFKNHQLPLARIKKIMKSDEDVRMISAEAPVLFAKACEMFILEMTLRSWAHAEENRRRTLQRSDVAAAISRNEIFDFLADVVPVDEAAKEGEQAAAPSPAVQPAAAAAAPGMYAYNYTAADQAAAVGAAAAAAGGAVDPAMLAYQQQAGLVPGQQWAAGGLPDGAADGQQ</sequence>
<dbReference type="PANTHER" id="PTHR10252">
    <property type="entry name" value="HISTONE-LIKE TRANSCRIPTION FACTOR CCAAT-RELATED"/>
    <property type="match status" value="1"/>
</dbReference>
<dbReference type="SUPFAM" id="SSF47113">
    <property type="entry name" value="Histone-fold"/>
    <property type="match status" value="1"/>
</dbReference>
<reference evidence="4 5" key="1">
    <citation type="submission" date="2023-05" db="EMBL/GenBank/DDBJ databases">
        <title>A 100% complete, gapless, phased diploid assembly of the Scenedesmus obliquus UTEX 3031 genome.</title>
        <authorList>
            <person name="Biondi T.C."/>
            <person name="Hanschen E.R."/>
            <person name="Kwon T."/>
            <person name="Eng W."/>
            <person name="Kruse C.P.S."/>
            <person name="Koehler S.I."/>
            <person name="Kunde Y."/>
            <person name="Gleasner C.D."/>
            <person name="You Mak K.T."/>
            <person name="Polle J."/>
            <person name="Hovde B.T."/>
            <person name="Starkenburg S.R."/>
        </authorList>
    </citation>
    <scope>NUCLEOTIDE SEQUENCE [LARGE SCALE GENOMIC DNA]</scope>
    <source>
        <strain evidence="4 5">DOE0152z</strain>
    </source>
</reference>